<protein>
    <submittedName>
        <fullName evidence="2">Sulfurtransferase</fullName>
    </submittedName>
</protein>
<dbReference type="Proteomes" id="UP001295463">
    <property type="component" value="Chromosome"/>
</dbReference>
<dbReference type="CDD" id="cd00158">
    <property type="entry name" value="RHOD"/>
    <property type="match status" value="1"/>
</dbReference>
<keyword evidence="3" id="KW-1185">Reference proteome</keyword>
<dbReference type="SMART" id="SM00450">
    <property type="entry name" value="RHOD"/>
    <property type="match status" value="1"/>
</dbReference>
<dbReference type="InterPro" id="IPR036873">
    <property type="entry name" value="Rhodanese-like_dom_sf"/>
</dbReference>
<dbReference type="Gene3D" id="3.40.250.10">
    <property type="entry name" value="Rhodanese-like domain"/>
    <property type="match status" value="1"/>
</dbReference>
<evidence type="ECO:0000313" key="2">
    <source>
        <dbReference type="EMBL" id="CAH2031446.1"/>
    </source>
</evidence>
<dbReference type="InterPro" id="IPR001763">
    <property type="entry name" value="Rhodanese-like_dom"/>
</dbReference>
<accession>A0ABM9D8A4</accession>
<organism evidence="2 3">
    <name type="scientific">Trichlorobacter ammonificans</name>
    <dbReference type="NCBI Taxonomy" id="2916410"/>
    <lineage>
        <taxon>Bacteria</taxon>
        <taxon>Pseudomonadati</taxon>
        <taxon>Thermodesulfobacteriota</taxon>
        <taxon>Desulfuromonadia</taxon>
        <taxon>Geobacterales</taxon>
        <taxon>Geobacteraceae</taxon>
        <taxon>Trichlorobacter</taxon>
    </lineage>
</organism>
<dbReference type="Pfam" id="PF00581">
    <property type="entry name" value="Rhodanese"/>
    <property type="match status" value="1"/>
</dbReference>
<sequence length="142" mass="15541">MVRLVWYVVVACMMLWGRVLPAEAGVIGVNNEELAALLKKGVPVIDIRTEPEWRQTGIIAGSHLLTLFDEARRVVDPEGWLKKVRAVAPPDKPVILICRSGNRTAPAAKFLTDSGYATVYNVSQGIIPWIRAGLPTVPYPGP</sequence>
<dbReference type="PANTHER" id="PTHR44086:SF10">
    <property type="entry name" value="THIOSULFATE SULFURTRANSFERASE_RHODANESE-LIKE DOMAIN-CONTAINING PROTEIN 3"/>
    <property type="match status" value="1"/>
</dbReference>
<gene>
    <name evidence="2" type="ORF">GEAMG1_1614</name>
</gene>
<evidence type="ECO:0000259" key="1">
    <source>
        <dbReference type="PROSITE" id="PS50206"/>
    </source>
</evidence>
<reference evidence="2 3" key="1">
    <citation type="submission" date="2022-03" db="EMBL/GenBank/DDBJ databases">
        <authorList>
            <person name="Koch H."/>
        </authorList>
    </citation>
    <scope>NUCLEOTIDE SEQUENCE [LARGE SCALE GENOMIC DNA]</scope>
    <source>
        <strain evidence="2 3">G1</strain>
    </source>
</reference>
<name>A0ABM9D8A4_9BACT</name>
<proteinExistence type="predicted"/>
<dbReference type="PROSITE" id="PS50206">
    <property type="entry name" value="RHODANESE_3"/>
    <property type="match status" value="1"/>
</dbReference>
<dbReference type="SUPFAM" id="SSF52821">
    <property type="entry name" value="Rhodanese/Cell cycle control phosphatase"/>
    <property type="match status" value="1"/>
</dbReference>
<feature type="domain" description="Rhodanese" evidence="1">
    <location>
        <begin position="38"/>
        <end position="138"/>
    </location>
</feature>
<dbReference type="PANTHER" id="PTHR44086">
    <property type="entry name" value="THIOSULFATE SULFURTRANSFERASE RDL2, MITOCHONDRIAL-RELATED"/>
    <property type="match status" value="1"/>
</dbReference>
<dbReference type="EMBL" id="OW150024">
    <property type="protein sequence ID" value="CAH2031446.1"/>
    <property type="molecule type" value="Genomic_DNA"/>
</dbReference>
<evidence type="ECO:0000313" key="3">
    <source>
        <dbReference type="Proteomes" id="UP001295463"/>
    </source>
</evidence>